<dbReference type="PATRIC" id="fig|754476.3.peg.1523"/>
<name>I1XJ00_METNJ</name>
<proteinExistence type="predicted"/>
<gene>
    <name evidence="2" type="ordered locus">Q7A_1543</name>
</gene>
<dbReference type="STRING" id="754476.Q7A_1543"/>
<protein>
    <submittedName>
        <fullName evidence="2">Uncharacterized protein</fullName>
    </submittedName>
</protein>
<reference evidence="2 3" key="2">
    <citation type="journal article" date="2013" name="Int. J. Syst. Evol. Microbiol.">
        <title>Methylophaga nitratireducenticrescens sp. nov. and Methylophaga frappieri sp. nov., isolated from the biofilm of the methanol-fed denitrification system treating the seawater at the Montreal Biodome.</title>
        <authorList>
            <person name="Villeneuve C."/>
            <person name="Martineau C."/>
            <person name="Mauffrey F."/>
            <person name="Villemur R."/>
        </authorList>
    </citation>
    <scope>NUCLEOTIDE SEQUENCE [LARGE SCALE GENOMIC DNA]</scope>
    <source>
        <strain evidence="2 3">JAM1</strain>
    </source>
</reference>
<feature type="region of interest" description="Disordered" evidence="1">
    <location>
        <begin position="1"/>
        <end position="25"/>
    </location>
</feature>
<sequence length="43" mass="4855">MRHETQQNPDTGVSARTTTGFDKQEIKTRQFELMACHTSGTSK</sequence>
<dbReference type="EMBL" id="CP003390">
    <property type="protein sequence ID" value="AFI84369.1"/>
    <property type="molecule type" value="Genomic_DNA"/>
</dbReference>
<reference evidence="2 3" key="1">
    <citation type="journal article" date="2012" name="J. Bacteriol.">
        <title>Complete genome sequences of Methylophaga sp. strain JAM1 and Methylophaga sp. strain JAM7.</title>
        <authorList>
            <person name="Villeneuve C."/>
            <person name="Martineau C."/>
            <person name="Mauffrey F."/>
            <person name="Villemur R."/>
        </authorList>
    </citation>
    <scope>NUCLEOTIDE SEQUENCE [LARGE SCALE GENOMIC DNA]</scope>
    <source>
        <strain evidence="2 3">JAM1</strain>
    </source>
</reference>
<dbReference type="Proteomes" id="UP000009144">
    <property type="component" value="Chromosome"/>
</dbReference>
<dbReference type="HOGENOM" id="CLU_3235910_0_0_6"/>
<evidence type="ECO:0000313" key="3">
    <source>
        <dbReference type="Proteomes" id="UP000009144"/>
    </source>
</evidence>
<accession>I1XJ00</accession>
<organism evidence="2 3">
    <name type="scientific">Methylophaga nitratireducenticrescens</name>
    <dbReference type="NCBI Taxonomy" id="754476"/>
    <lineage>
        <taxon>Bacteria</taxon>
        <taxon>Pseudomonadati</taxon>
        <taxon>Pseudomonadota</taxon>
        <taxon>Gammaproteobacteria</taxon>
        <taxon>Thiotrichales</taxon>
        <taxon>Piscirickettsiaceae</taxon>
        <taxon>Methylophaga</taxon>
    </lineage>
</organism>
<keyword evidence="3" id="KW-1185">Reference proteome</keyword>
<evidence type="ECO:0000313" key="2">
    <source>
        <dbReference type="EMBL" id="AFI84369.1"/>
    </source>
</evidence>
<dbReference type="AlphaFoldDB" id="I1XJ00"/>
<feature type="compositionally biased region" description="Polar residues" evidence="1">
    <location>
        <begin position="1"/>
        <end position="21"/>
    </location>
</feature>
<evidence type="ECO:0000256" key="1">
    <source>
        <dbReference type="SAM" id="MobiDB-lite"/>
    </source>
</evidence>